<keyword evidence="1" id="KW-0472">Membrane</keyword>
<feature type="signal peptide" evidence="2">
    <location>
        <begin position="1"/>
        <end position="23"/>
    </location>
</feature>
<dbReference type="STRING" id="1246626.BleG1_1757"/>
<sequence>MKSFIFFIVFICVLLVNPFLAMAASTPSGIPLEEVEDVVDQFASEHIGQSTVGASIVIVKDGEIVLAKGYGQGDVENNVPIDAETSVFEWGSISKLFVYVAVMQLVEEGKLDLNEDVQTYLPEGFLTRLHYDEPITIMHLINHQAGFEDYVFDLGYSDKAYVESLEEGLRRGEPKQIYPPGEVVAYSNYSNALAGYIVELVTGQPFYEYVEEQIFSTYDEPVEAAFVPNDPTSTVETNKVNGYLPAGVGEFIEGNPFYVSIYPAGGLNGTALDLAQFALALMPEDGESPLFQSESTLEELFTQTYAPTDNFPGLAHGFWEFPGSQRTVGHGGNTAAFSSHFQLVPDERFGVIVLTNQGGELHFTQELMTTLVGLDTTKTTSSLPDTSEVSGSFQQSRKMDSSFIRLYYSLLMMSIEPHDNESIVVSFGGESAIYQQVQPYVYALDEGAPLFLTMPYLYAQMEDGELVKVSSSAGDYFPNSWMNQALLILLVVSCLYMIGAVLTIPIVFLLRKIRRSNKKSAKPFIGLQLLSFALVVNVGIMAFRMLADTARRFSEFYVQIGLNYVLLLLAFLFFFFCMKRIRREQTSKGLLFLRILSLVMFVLFASSLIYWRMLG</sequence>
<dbReference type="HOGENOM" id="CLU_022757_2_1_9"/>
<keyword evidence="1" id="KW-0812">Transmembrane</keyword>
<keyword evidence="5" id="KW-1185">Reference proteome</keyword>
<dbReference type="InterPro" id="IPR012338">
    <property type="entry name" value="Beta-lactam/transpept-like"/>
</dbReference>
<feature type="chain" id="PRO_5001588442" evidence="2">
    <location>
        <begin position="24"/>
        <end position="615"/>
    </location>
</feature>
<dbReference type="OrthoDB" id="846150at2"/>
<feature type="transmembrane region" description="Helical" evidence="1">
    <location>
        <begin position="556"/>
        <end position="578"/>
    </location>
</feature>
<dbReference type="PANTHER" id="PTHR46825:SF9">
    <property type="entry name" value="BETA-LACTAMASE-RELATED DOMAIN-CONTAINING PROTEIN"/>
    <property type="match status" value="1"/>
</dbReference>
<feature type="domain" description="Beta-lactamase-related" evidence="3">
    <location>
        <begin position="41"/>
        <end position="360"/>
    </location>
</feature>
<keyword evidence="2" id="KW-0732">Signal</keyword>
<dbReference type="InterPro" id="IPR050491">
    <property type="entry name" value="AmpC-like"/>
</dbReference>
<accession>A0A060LX37</accession>
<protein>
    <submittedName>
        <fullName evidence="4">Beta-lactamase</fullName>
    </submittedName>
</protein>
<feature type="transmembrane region" description="Helical" evidence="1">
    <location>
        <begin position="590"/>
        <end position="611"/>
    </location>
</feature>
<feature type="transmembrane region" description="Helical" evidence="1">
    <location>
        <begin position="485"/>
        <end position="511"/>
    </location>
</feature>
<dbReference type="EMBL" id="CP003923">
    <property type="protein sequence ID" value="AIC94335.1"/>
    <property type="molecule type" value="Genomic_DNA"/>
</dbReference>
<evidence type="ECO:0000313" key="4">
    <source>
        <dbReference type="EMBL" id="AIC94335.1"/>
    </source>
</evidence>
<dbReference type="PATRIC" id="fig|1246626.3.peg.1750"/>
<evidence type="ECO:0000256" key="1">
    <source>
        <dbReference type="SAM" id="Phobius"/>
    </source>
</evidence>
<dbReference type="Proteomes" id="UP000027142">
    <property type="component" value="Chromosome"/>
</dbReference>
<reference evidence="4 5" key="1">
    <citation type="journal article" date="2014" name="Gene">
        <title>A comparative genomic analysis of the alkalitolerant soil bacterium Bacillus lehensis G1.</title>
        <authorList>
            <person name="Noor Y.M."/>
            <person name="Samsulrizal N.H."/>
            <person name="Jema'on N.A."/>
            <person name="Low K.O."/>
            <person name="Ramli A.N."/>
            <person name="Alias N.I."/>
            <person name="Damis S.I."/>
            <person name="Fuzi S.F."/>
            <person name="Isa M.N."/>
            <person name="Murad A.M."/>
            <person name="Raih M.F."/>
            <person name="Bakar F.D."/>
            <person name="Najimudin N."/>
            <person name="Mahadi N.M."/>
            <person name="Illias R.M."/>
        </authorList>
    </citation>
    <scope>NUCLEOTIDE SEQUENCE [LARGE SCALE GENOMIC DNA]</scope>
    <source>
        <strain evidence="4 5">G1</strain>
    </source>
</reference>
<feature type="transmembrane region" description="Helical" evidence="1">
    <location>
        <begin position="523"/>
        <end position="544"/>
    </location>
</feature>
<dbReference type="RefSeq" id="WP_051667505.1">
    <property type="nucleotide sequence ID" value="NZ_CP003923.1"/>
</dbReference>
<dbReference type="SUPFAM" id="SSF56601">
    <property type="entry name" value="beta-lactamase/transpeptidase-like"/>
    <property type="match status" value="1"/>
</dbReference>
<evidence type="ECO:0000256" key="2">
    <source>
        <dbReference type="SAM" id="SignalP"/>
    </source>
</evidence>
<evidence type="ECO:0000259" key="3">
    <source>
        <dbReference type="Pfam" id="PF00144"/>
    </source>
</evidence>
<evidence type="ECO:0000313" key="5">
    <source>
        <dbReference type="Proteomes" id="UP000027142"/>
    </source>
</evidence>
<gene>
    <name evidence="4" type="ORF">BleG1_1757</name>
</gene>
<dbReference type="PANTHER" id="PTHR46825">
    <property type="entry name" value="D-ALANYL-D-ALANINE-CARBOXYPEPTIDASE/ENDOPEPTIDASE AMPH"/>
    <property type="match status" value="1"/>
</dbReference>
<name>A0A060LX37_9BACI</name>
<proteinExistence type="predicted"/>
<organism evidence="4 5">
    <name type="scientific">Shouchella lehensis G1</name>
    <dbReference type="NCBI Taxonomy" id="1246626"/>
    <lineage>
        <taxon>Bacteria</taxon>
        <taxon>Bacillati</taxon>
        <taxon>Bacillota</taxon>
        <taxon>Bacilli</taxon>
        <taxon>Bacillales</taxon>
        <taxon>Bacillaceae</taxon>
        <taxon>Shouchella</taxon>
    </lineage>
</organism>
<keyword evidence="1" id="KW-1133">Transmembrane helix</keyword>
<dbReference type="KEGG" id="ble:BleG1_1757"/>
<dbReference type="AlphaFoldDB" id="A0A060LX37"/>
<dbReference type="Gene3D" id="3.40.710.10">
    <property type="entry name" value="DD-peptidase/beta-lactamase superfamily"/>
    <property type="match status" value="1"/>
</dbReference>
<dbReference type="Pfam" id="PF00144">
    <property type="entry name" value="Beta-lactamase"/>
    <property type="match status" value="1"/>
</dbReference>
<dbReference type="InterPro" id="IPR001466">
    <property type="entry name" value="Beta-lactam-related"/>
</dbReference>
<dbReference type="eggNOG" id="COG1680">
    <property type="taxonomic scope" value="Bacteria"/>
</dbReference>